<evidence type="ECO:0000256" key="6">
    <source>
        <dbReference type="ARBA" id="ARBA00022884"/>
    </source>
</evidence>
<comment type="catalytic activity">
    <reaction evidence="7">
        <text>adenosine(1518)/adenosine(1519) in 16S rRNA + 4 S-adenosyl-L-methionine = N(6)-dimethyladenosine(1518)/N(6)-dimethyladenosine(1519) in 16S rRNA + 4 S-adenosyl-L-homocysteine + 4 H(+)</text>
        <dbReference type="Rhea" id="RHEA:19609"/>
        <dbReference type="Rhea" id="RHEA-COMP:10232"/>
        <dbReference type="Rhea" id="RHEA-COMP:10233"/>
        <dbReference type="ChEBI" id="CHEBI:15378"/>
        <dbReference type="ChEBI" id="CHEBI:57856"/>
        <dbReference type="ChEBI" id="CHEBI:59789"/>
        <dbReference type="ChEBI" id="CHEBI:74411"/>
        <dbReference type="ChEBI" id="CHEBI:74493"/>
        <dbReference type="EC" id="2.1.1.182"/>
    </reaction>
</comment>
<feature type="binding site" evidence="7 8">
    <location>
        <position position="59"/>
    </location>
    <ligand>
        <name>S-adenosyl-L-methionine</name>
        <dbReference type="ChEBI" id="CHEBI:59789"/>
    </ligand>
</feature>
<dbReference type="InterPro" id="IPR023165">
    <property type="entry name" value="rRNA_Ade_diMease-like_C"/>
</dbReference>
<protein>
    <recommendedName>
        <fullName evidence="7">Ribosomal RNA small subunit methyltransferase A</fullName>
        <ecNumber evidence="7">2.1.1.182</ecNumber>
    </recommendedName>
    <alternativeName>
        <fullName evidence="7">16S rRNA (adenine(1518)-N(6)/adenine(1519)-N(6))-dimethyltransferase</fullName>
    </alternativeName>
    <alternativeName>
        <fullName evidence="7">16S rRNA dimethyladenosine transferase</fullName>
    </alternativeName>
    <alternativeName>
        <fullName evidence="7">16S rRNA dimethylase</fullName>
    </alternativeName>
    <alternativeName>
        <fullName evidence="7">S-adenosylmethionine-6-N', N'-adenosyl(rRNA) dimethyltransferase</fullName>
    </alternativeName>
</protein>
<comment type="subcellular location">
    <subcellularLocation>
        <location evidence="7">Cytoplasm</location>
    </subcellularLocation>
</comment>
<dbReference type="PROSITE" id="PS01131">
    <property type="entry name" value="RRNA_A_DIMETH"/>
    <property type="match status" value="1"/>
</dbReference>
<keyword evidence="4 7" id="KW-0808">Transferase</keyword>
<dbReference type="Gene3D" id="1.10.8.100">
    <property type="entry name" value="Ribosomal RNA adenine dimethylase-like, domain 2"/>
    <property type="match status" value="1"/>
</dbReference>
<dbReference type="InterPro" id="IPR020598">
    <property type="entry name" value="rRNA_Ade_methylase_Trfase_N"/>
</dbReference>
<dbReference type="PANTHER" id="PTHR11727:SF7">
    <property type="entry name" value="DIMETHYLADENOSINE TRANSFERASE-RELATED"/>
    <property type="match status" value="1"/>
</dbReference>
<feature type="binding site" evidence="7 8">
    <location>
        <position position="11"/>
    </location>
    <ligand>
        <name>S-adenosyl-L-methionine</name>
        <dbReference type="ChEBI" id="CHEBI:59789"/>
    </ligand>
</feature>
<sequence length="265" mass="28956">MIVARKRFGQNFLHDQGIIRRIVQTVAPRPGEAVVEIGPGRAAITRPLLAACGQLDAVEIDRDLIALLRDPDTGLDGLTVHEADVLRFDFRPLARERKQSLRVVGNLPYNISTPLIFHLLDQIEVIQDMHFMLQREVVERMAAAPGGGDYGRLTVMLAAQVEVFPLFHIAPGCFTPAPQVESAFVRLVPHARPPFPLPDKALYARLVSAAFGQRRKTLRNALKGLAGEADIRAVGLDPTARAEQIAPPQYAALASHLLSLGAVIP</sequence>
<evidence type="ECO:0000313" key="11">
    <source>
        <dbReference type="Proteomes" id="UP000297890"/>
    </source>
</evidence>
<dbReference type="EC" id="2.1.1.182" evidence="7"/>
<evidence type="ECO:0000256" key="7">
    <source>
        <dbReference type="HAMAP-Rule" id="MF_00607"/>
    </source>
</evidence>
<dbReference type="HAMAP" id="MF_00607">
    <property type="entry name" value="16SrRNA_methyltr_A"/>
    <property type="match status" value="1"/>
</dbReference>
<feature type="binding site" evidence="7 8">
    <location>
        <position position="106"/>
    </location>
    <ligand>
        <name>S-adenosyl-L-methionine</name>
        <dbReference type="ChEBI" id="CHEBI:59789"/>
    </ligand>
</feature>
<organism evidence="10 11">
    <name type="scientific">Candidatus Macondimonas diazotrophica</name>
    <dbReference type="NCBI Taxonomy" id="2305248"/>
    <lineage>
        <taxon>Bacteria</taxon>
        <taxon>Pseudomonadati</taxon>
        <taxon>Pseudomonadota</taxon>
        <taxon>Gammaproteobacteria</taxon>
        <taxon>Chromatiales</taxon>
        <taxon>Ectothiorhodospiraceae</taxon>
        <taxon>Candidatus Macondimonas</taxon>
    </lineage>
</organism>
<feature type="binding site" evidence="7 8">
    <location>
        <position position="38"/>
    </location>
    <ligand>
        <name>S-adenosyl-L-methionine</name>
        <dbReference type="ChEBI" id="CHEBI:59789"/>
    </ligand>
</feature>
<keyword evidence="3 7" id="KW-0489">Methyltransferase</keyword>
<dbReference type="Gene3D" id="3.40.50.150">
    <property type="entry name" value="Vaccinia Virus protein VP39"/>
    <property type="match status" value="1"/>
</dbReference>
<dbReference type="EMBL" id="SRIO01000009">
    <property type="protein sequence ID" value="TFZ82402.1"/>
    <property type="molecule type" value="Genomic_DNA"/>
</dbReference>
<dbReference type="AlphaFoldDB" id="A0A4Z0F8J4"/>
<evidence type="ECO:0000256" key="3">
    <source>
        <dbReference type="ARBA" id="ARBA00022603"/>
    </source>
</evidence>
<dbReference type="InterPro" id="IPR011530">
    <property type="entry name" value="rRNA_adenine_dimethylase"/>
</dbReference>
<feature type="binding site" evidence="7 8">
    <location>
        <position position="13"/>
    </location>
    <ligand>
        <name>S-adenosyl-L-methionine</name>
        <dbReference type="ChEBI" id="CHEBI:59789"/>
    </ligand>
</feature>
<dbReference type="SMART" id="SM00650">
    <property type="entry name" value="rADc"/>
    <property type="match status" value="1"/>
</dbReference>
<evidence type="ECO:0000256" key="5">
    <source>
        <dbReference type="ARBA" id="ARBA00022691"/>
    </source>
</evidence>
<comment type="caution">
    <text evidence="10">The sequence shown here is derived from an EMBL/GenBank/DDBJ whole genome shotgun (WGS) entry which is preliminary data.</text>
</comment>
<evidence type="ECO:0000259" key="9">
    <source>
        <dbReference type="SMART" id="SM00650"/>
    </source>
</evidence>
<dbReference type="Pfam" id="PF00398">
    <property type="entry name" value="RrnaAD"/>
    <property type="match status" value="1"/>
</dbReference>
<feature type="domain" description="Ribosomal RNA adenine methylase transferase N-terminal" evidence="9">
    <location>
        <begin position="18"/>
        <end position="191"/>
    </location>
</feature>
<evidence type="ECO:0000256" key="1">
    <source>
        <dbReference type="ARBA" id="ARBA00022490"/>
    </source>
</evidence>
<keyword evidence="11" id="KW-1185">Reference proteome</keyword>
<dbReference type="SUPFAM" id="SSF53335">
    <property type="entry name" value="S-adenosyl-L-methionine-dependent methyltransferases"/>
    <property type="match status" value="1"/>
</dbReference>
<keyword evidence="6 7" id="KW-0694">RNA-binding</keyword>
<dbReference type="InterPro" id="IPR020596">
    <property type="entry name" value="rRNA_Ade_Mease_Trfase_CS"/>
</dbReference>
<dbReference type="PANTHER" id="PTHR11727">
    <property type="entry name" value="DIMETHYLADENOSINE TRANSFERASE"/>
    <property type="match status" value="1"/>
</dbReference>
<dbReference type="GO" id="GO:0052908">
    <property type="term" value="F:16S rRNA (adenine(1518)-N(6)/adenine(1519)-N(6))-dimethyltransferase activity"/>
    <property type="evidence" value="ECO:0007669"/>
    <property type="project" value="UniProtKB-EC"/>
</dbReference>
<accession>A0A4Z0F8J4</accession>
<dbReference type="GO" id="GO:0005829">
    <property type="term" value="C:cytosol"/>
    <property type="evidence" value="ECO:0007669"/>
    <property type="project" value="TreeGrafter"/>
</dbReference>
<dbReference type="GO" id="GO:0003723">
    <property type="term" value="F:RNA binding"/>
    <property type="evidence" value="ECO:0007669"/>
    <property type="project" value="UniProtKB-UniRule"/>
</dbReference>
<keyword evidence="5 7" id="KW-0949">S-adenosyl-L-methionine</keyword>
<feature type="binding site" evidence="7 8">
    <location>
        <position position="84"/>
    </location>
    <ligand>
        <name>S-adenosyl-L-methionine</name>
        <dbReference type="ChEBI" id="CHEBI:59789"/>
    </ligand>
</feature>
<dbReference type="Proteomes" id="UP000297890">
    <property type="component" value="Unassembled WGS sequence"/>
</dbReference>
<comment type="similarity">
    <text evidence="7">Belongs to the class I-like SAM-binding methyltransferase superfamily. rRNA adenine N(6)-methyltransferase family. RsmA subfamily.</text>
</comment>
<dbReference type="FunFam" id="1.10.8.100:FF:000001">
    <property type="entry name" value="Ribosomal RNA small subunit methyltransferase A"/>
    <property type="match status" value="1"/>
</dbReference>
<proteinExistence type="inferred from homology"/>
<evidence type="ECO:0000256" key="4">
    <source>
        <dbReference type="ARBA" id="ARBA00022679"/>
    </source>
</evidence>
<dbReference type="InterPro" id="IPR001737">
    <property type="entry name" value="KsgA/Erm"/>
</dbReference>
<keyword evidence="1 7" id="KW-0963">Cytoplasm</keyword>
<dbReference type="InterPro" id="IPR029063">
    <property type="entry name" value="SAM-dependent_MTases_sf"/>
</dbReference>
<evidence type="ECO:0000256" key="2">
    <source>
        <dbReference type="ARBA" id="ARBA00022552"/>
    </source>
</evidence>
<name>A0A4Z0F8J4_9GAMM</name>
<dbReference type="OrthoDB" id="9814755at2"/>
<evidence type="ECO:0000313" key="10">
    <source>
        <dbReference type="EMBL" id="TFZ82402.1"/>
    </source>
</evidence>
<dbReference type="PROSITE" id="PS51689">
    <property type="entry name" value="SAM_RNA_A_N6_MT"/>
    <property type="match status" value="1"/>
</dbReference>
<gene>
    <name evidence="7 10" type="primary">rsmA</name>
    <name evidence="7" type="synonym">ksgA</name>
    <name evidence="10" type="ORF">E4680_07930</name>
</gene>
<evidence type="ECO:0000256" key="8">
    <source>
        <dbReference type="PROSITE-ProRule" id="PRU01026"/>
    </source>
</evidence>
<dbReference type="RefSeq" id="WP_135281877.1">
    <property type="nucleotide sequence ID" value="NZ_SRIO01000009.1"/>
</dbReference>
<reference evidence="10 11" key="1">
    <citation type="journal article" date="2019" name="ISME J.">
        <title>Candidatus Macondimonas diazotrophica, a novel gammaproteobacterial genus dominating crude-oil-contaminated coastal sediments.</title>
        <authorList>
            <person name="Karthikeyan S."/>
            <person name="Konstantinidis K."/>
        </authorList>
    </citation>
    <scope>NUCLEOTIDE SEQUENCE [LARGE SCALE GENOMIC DNA]</scope>
    <source>
        <strain evidence="10 11">KTK01</strain>
    </source>
</reference>
<dbReference type="NCBIfam" id="TIGR00755">
    <property type="entry name" value="ksgA"/>
    <property type="match status" value="1"/>
</dbReference>
<comment type="function">
    <text evidence="7">Specifically dimethylates two adjacent adenosines (A1518 and A1519) in the loop of a conserved hairpin near the 3'-end of 16S rRNA in the 30S particle. May play a critical role in biogenesis of 30S subunits.</text>
</comment>
<keyword evidence="2 7" id="KW-0698">rRNA processing</keyword>